<dbReference type="PANTHER" id="PTHR32432:SF3">
    <property type="entry name" value="ETHANOLAMINE UTILIZATION PROTEIN EUTJ"/>
    <property type="match status" value="1"/>
</dbReference>
<dbReference type="Proteomes" id="UP000004793">
    <property type="component" value="Chromosome"/>
</dbReference>
<dbReference type="Pfam" id="PF11104">
    <property type="entry name" value="PilM_2"/>
    <property type="match status" value="1"/>
</dbReference>
<dbReference type="EMBL" id="AP012051">
    <property type="protein sequence ID" value="BAL81441.1"/>
    <property type="molecule type" value="Genomic_DNA"/>
</dbReference>
<sequence length="485" mass="54165">MGEKLLGVSISENAIRCALVERGEEITIKSLFEISFDDFNNVSQNKEVIDSLKAFLRKNRYDSCAISLPASAVLTRLKTVPKLPQEKIVKLIQTEIRDYAIFEGENVSLGFAELEKTEEGVEVIWAATKESTLLSTLNFLHKVGIKTRRITIPQLAIAEFIDELYKDDSYAVVNVDRATTTLTVSKGKRIIFNYTQDVGFQAFKENDVSLKGTWVGNIVSSLNYVSRNLNIAIKKIYLVINNSESFDMLPYLTGRVPIPVLLLTLPENVSFEDESDFIKYQKTGGNEFVVAVGLALSSLIKRGEAYYLSLTEHFLREKLSERLKVLTMVLVLVVVNGAFALAYPYLSGSLKSTTEKLNSVKKSISEISKPVLDVNKLQLELQAVNGTLNSLKNLEVSIYTLPKYSLVLKELQSLSPQGVSLIELALKEDGSVSLRGTSNTFKNVFNFEENLSGAKYLKNATVLEIIKDKEGSNIFSMEMQMRKAK</sequence>
<evidence type="ECO:0000256" key="1">
    <source>
        <dbReference type="SAM" id="Phobius"/>
    </source>
</evidence>
<evidence type="ECO:0000313" key="3">
    <source>
        <dbReference type="Proteomes" id="UP000004793"/>
    </source>
</evidence>
<dbReference type="AlphaFoldDB" id="A0A7U6JF62"/>
<dbReference type="KEGG" id="cex:CSE_13150"/>
<dbReference type="InterPro" id="IPR007813">
    <property type="entry name" value="PilN"/>
</dbReference>
<dbReference type="Gene3D" id="3.30.420.380">
    <property type="match status" value="1"/>
</dbReference>
<dbReference type="InterPro" id="IPR050696">
    <property type="entry name" value="FtsA/MreB"/>
</dbReference>
<dbReference type="InterPro" id="IPR005883">
    <property type="entry name" value="PilM"/>
</dbReference>
<keyword evidence="1" id="KW-0812">Transmembrane</keyword>
<dbReference type="RefSeq" id="WP_014453836.1">
    <property type="nucleotide sequence ID" value="NC_017096.1"/>
</dbReference>
<name>A0A7U6JF62_CALEA</name>
<feature type="transmembrane region" description="Helical" evidence="1">
    <location>
        <begin position="325"/>
        <end position="346"/>
    </location>
</feature>
<dbReference type="Pfam" id="PF05137">
    <property type="entry name" value="PilN"/>
    <property type="match status" value="1"/>
</dbReference>
<protein>
    <submittedName>
        <fullName evidence="2">Uncharacterized protein</fullName>
    </submittedName>
</protein>
<keyword evidence="3" id="KW-1185">Reference proteome</keyword>
<gene>
    <name evidence="2" type="ordered locus">CSE_13150</name>
</gene>
<dbReference type="PANTHER" id="PTHR32432">
    <property type="entry name" value="CELL DIVISION PROTEIN FTSA-RELATED"/>
    <property type="match status" value="1"/>
</dbReference>
<accession>A0A7U6JF62</accession>
<keyword evidence="1" id="KW-1133">Transmembrane helix</keyword>
<dbReference type="InterPro" id="IPR043129">
    <property type="entry name" value="ATPase_NBD"/>
</dbReference>
<reference evidence="2 3" key="1">
    <citation type="submission" date="2011-01" db="EMBL/GenBank/DDBJ databases">
        <title>Whole genome sequence of Caldisericum exile AZM16c01.</title>
        <authorList>
            <person name="Narita-Yamada S."/>
            <person name="Kawakoshi A."/>
            <person name="Nakamura S."/>
            <person name="Sasagawa M."/>
            <person name="Fukada J."/>
            <person name="Sekine M."/>
            <person name="Kato Y."/>
            <person name="Fukai R."/>
            <person name="Sasaki K."/>
            <person name="Hanamaki A."/>
            <person name="Narita H."/>
            <person name="Konno Y."/>
            <person name="Mori K."/>
            <person name="Yamazaki S."/>
            <person name="Suzuki K."/>
            <person name="Fujita N."/>
        </authorList>
    </citation>
    <scope>NUCLEOTIDE SEQUENCE [LARGE SCALE GENOMIC DNA]</scope>
    <source>
        <strain evidence="3">DSM 21853 / NBRC 104410 / AZM16c01</strain>
    </source>
</reference>
<organism evidence="2 3">
    <name type="scientific">Caldisericum exile (strain DSM 21853 / NBRC 104410 / AZM16c01)</name>
    <dbReference type="NCBI Taxonomy" id="511051"/>
    <lineage>
        <taxon>Bacteria</taxon>
        <taxon>Pseudomonadati</taxon>
        <taxon>Caldisericota/Cryosericota group</taxon>
        <taxon>Caldisericota</taxon>
        <taxon>Caldisericia</taxon>
        <taxon>Caldisericales</taxon>
        <taxon>Caldisericaceae</taxon>
        <taxon>Caldisericum</taxon>
    </lineage>
</organism>
<proteinExistence type="predicted"/>
<dbReference type="SUPFAM" id="SSF53067">
    <property type="entry name" value="Actin-like ATPase domain"/>
    <property type="match status" value="1"/>
</dbReference>
<evidence type="ECO:0000313" key="2">
    <source>
        <dbReference type="EMBL" id="BAL81441.1"/>
    </source>
</evidence>
<keyword evidence="1" id="KW-0472">Membrane</keyword>